<dbReference type="RefSeq" id="WP_253652547.1">
    <property type="nucleotide sequence ID" value="NZ_BAAAOE010000004.1"/>
</dbReference>
<keyword evidence="1" id="KW-0472">Membrane</keyword>
<accession>A0ABT1GZH9</accession>
<organism evidence="2 3">
    <name type="scientific">Williamsia serinedens</name>
    <dbReference type="NCBI Taxonomy" id="391736"/>
    <lineage>
        <taxon>Bacteria</taxon>
        <taxon>Bacillati</taxon>
        <taxon>Actinomycetota</taxon>
        <taxon>Actinomycetes</taxon>
        <taxon>Mycobacteriales</taxon>
        <taxon>Nocardiaceae</taxon>
        <taxon>Williamsia</taxon>
    </lineage>
</organism>
<sequence>MTEPAPRFSPPTTDPWRGLRGVMAGTLILEAIVVLLALPIVAKVGGGLTAVSTTYLLVVTVAMILGAGLQGRSWALGYDLLLQVVLLAGFAVHWSIGAVGIVFGLVWLYILYIKRDVAKRMAEGRLPGQVRLDDHGPSPSADVSDS</sequence>
<gene>
    <name evidence="2" type="ORF">LX12_000082</name>
</gene>
<proteinExistence type="predicted"/>
<keyword evidence="1" id="KW-0812">Transmembrane</keyword>
<evidence type="ECO:0000313" key="2">
    <source>
        <dbReference type="EMBL" id="MCP2158918.1"/>
    </source>
</evidence>
<evidence type="ECO:0008006" key="4">
    <source>
        <dbReference type="Google" id="ProtNLM"/>
    </source>
</evidence>
<protein>
    <recommendedName>
        <fullName evidence="4">DUF4233 domain-containing protein</fullName>
    </recommendedName>
</protein>
<evidence type="ECO:0000313" key="3">
    <source>
        <dbReference type="Proteomes" id="UP001205740"/>
    </source>
</evidence>
<keyword evidence="1" id="KW-1133">Transmembrane helix</keyword>
<feature type="transmembrane region" description="Helical" evidence="1">
    <location>
        <begin position="20"/>
        <end position="41"/>
    </location>
</feature>
<feature type="transmembrane region" description="Helical" evidence="1">
    <location>
        <begin position="48"/>
        <end position="69"/>
    </location>
</feature>
<dbReference type="InterPro" id="IPR025327">
    <property type="entry name" value="DUF4233"/>
</dbReference>
<dbReference type="Proteomes" id="UP001205740">
    <property type="component" value="Unassembled WGS sequence"/>
</dbReference>
<keyword evidence="3" id="KW-1185">Reference proteome</keyword>
<comment type="caution">
    <text evidence="2">The sequence shown here is derived from an EMBL/GenBank/DDBJ whole genome shotgun (WGS) entry which is preliminary data.</text>
</comment>
<evidence type="ECO:0000256" key="1">
    <source>
        <dbReference type="SAM" id="Phobius"/>
    </source>
</evidence>
<feature type="transmembrane region" description="Helical" evidence="1">
    <location>
        <begin position="81"/>
        <end position="112"/>
    </location>
</feature>
<dbReference type="Pfam" id="PF14017">
    <property type="entry name" value="DUF4233"/>
    <property type="match status" value="1"/>
</dbReference>
<dbReference type="EMBL" id="JAMTCG010000001">
    <property type="protein sequence ID" value="MCP2158918.1"/>
    <property type="molecule type" value="Genomic_DNA"/>
</dbReference>
<name>A0ABT1GZH9_9NOCA</name>
<reference evidence="2 3" key="1">
    <citation type="submission" date="2022-06" db="EMBL/GenBank/DDBJ databases">
        <title>Genomic Encyclopedia of Archaeal and Bacterial Type Strains, Phase II (KMG-II): from individual species to whole genera.</title>
        <authorList>
            <person name="Goeker M."/>
        </authorList>
    </citation>
    <scope>NUCLEOTIDE SEQUENCE [LARGE SCALE GENOMIC DNA]</scope>
    <source>
        <strain evidence="2 3">DSM 45037</strain>
    </source>
</reference>